<evidence type="ECO:0000256" key="2">
    <source>
        <dbReference type="ARBA" id="ARBA00023125"/>
    </source>
</evidence>
<keyword evidence="2" id="KW-0238">DNA-binding</keyword>
<dbReference type="SUPFAM" id="SSF52317">
    <property type="entry name" value="Class I glutamine amidotransferase-like"/>
    <property type="match status" value="1"/>
</dbReference>
<comment type="caution">
    <text evidence="5">The sequence shown here is derived from an EMBL/GenBank/DDBJ whole genome shotgun (WGS) entry which is preliminary data.</text>
</comment>
<dbReference type="Pfam" id="PF01965">
    <property type="entry name" value="DJ-1_PfpI"/>
    <property type="match status" value="1"/>
</dbReference>
<evidence type="ECO:0000313" key="6">
    <source>
        <dbReference type="Proteomes" id="UP001139104"/>
    </source>
</evidence>
<gene>
    <name evidence="5" type="ORF">K2U94_18790</name>
</gene>
<dbReference type="RefSeq" id="WP_243068666.1">
    <property type="nucleotide sequence ID" value="NZ_JAIVFK010000036.1"/>
</dbReference>
<dbReference type="InterPro" id="IPR009057">
    <property type="entry name" value="Homeodomain-like_sf"/>
</dbReference>
<dbReference type="PANTHER" id="PTHR43130:SF3">
    <property type="entry name" value="HTH-TYPE TRANSCRIPTIONAL REGULATOR RV1931C"/>
    <property type="match status" value="1"/>
</dbReference>
<feature type="domain" description="HTH araC/xylS-type" evidence="4">
    <location>
        <begin position="235"/>
        <end position="333"/>
    </location>
</feature>
<dbReference type="SMART" id="SM00342">
    <property type="entry name" value="HTH_ARAC"/>
    <property type="match status" value="1"/>
</dbReference>
<dbReference type="InterPro" id="IPR052158">
    <property type="entry name" value="INH-QAR"/>
</dbReference>
<keyword evidence="6" id="KW-1185">Reference proteome</keyword>
<name>A0ABS9ZEQ5_9HYPH</name>
<evidence type="ECO:0000259" key="4">
    <source>
        <dbReference type="PROSITE" id="PS01124"/>
    </source>
</evidence>
<proteinExistence type="predicted"/>
<keyword evidence="1" id="KW-0805">Transcription regulation</keyword>
<dbReference type="InterPro" id="IPR020449">
    <property type="entry name" value="Tscrpt_reg_AraC-type_HTH"/>
</dbReference>
<keyword evidence="3" id="KW-0804">Transcription</keyword>
<organism evidence="5 6">
    <name type="scientific">Candidatus Rhodoblastus alkanivorans</name>
    <dbReference type="NCBI Taxonomy" id="2954117"/>
    <lineage>
        <taxon>Bacteria</taxon>
        <taxon>Pseudomonadati</taxon>
        <taxon>Pseudomonadota</taxon>
        <taxon>Alphaproteobacteria</taxon>
        <taxon>Hyphomicrobiales</taxon>
        <taxon>Rhodoblastaceae</taxon>
        <taxon>Rhodoblastus</taxon>
    </lineage>
</organism>
<dbReference type="EMBL" id="JAIVFP010000001">
    <property type="protein sequence ID" value="MCI4684787.1"/>
    <property type="molecule type" value="Genomic_DNA"/>
</dbReference>
<dbReference type="PANTHER" id="PTHR43130">
    <property type="entry name" value="ARAC-FAMILY TRANSCRIPTIONAL REGULATOR"/>
    <property type="match status" value="1"/>
</dbReference>
<dbReference type="InterPro" id="IPR002818">
    <property type="entry name" value="DJ-1/PfpI"/>
</dbReference>
<dbReference type="Gene3D" id="1.10.10.60">
    <property type="entry name" value="Homeodomain-like"/>
    <property type="match status" value="1"/>
</dbReference>
<evidence type="ECO:0000256" key="3">
    <source>
        <dbReference type="ARBA" id="ARBA00023163"/>
    </source>
</evidence>
<dbReference type="InterPro" id="IPR018060">
    <property type="entry name" value="HTH_AraC"/>
</dbReference>
<dbReference type="CDD" id="cd03138">
    <property type="entry name" value="GATase1_AraC_2"/>
    <property type="match status" value="1"/>
</dbReference>
<dbReference type="InterPro" id="IPR029062">
    <property type="entry name" value="Class_I_gatase-like"/>
</dbReference>
<accession>A0ABS9ZEQ5</accession>
<dbReference type="PRINTS" id="PR00032">
    <property type="entry name" value="HTHARAC"/>
</dbReference>
<evidence type="ECO:0000256" key="1">
    <source>
        <dbReference type="ARBA" id="ARBA00023015"/>
    </source>
</evidence>
<sequence length="350" mass="38347">MANTNAKAIEALILALPESAGSAIYGLIDVFASTGTLWLALVGDEPSGRQIQPKIVSLTHDPFRCGNAIPVTPDLTIGEASGADIIVIPELWLAPDDDLKDRYSELKEWLRSRHRAGSTIYSACSGAVLLAASGLLNGKAATSHWGYADLFRNSFPDVRFIPEPNIVFADDGGRIVTAGGATAWHDLAIHIISRHCSPGEALHIAKVYLLQWHGAGQLPFASLVRRQTHADSIVRRAEDRLRAHYHEPQAVAGVVAECGIPERSLKRRFAAATGSTVIGYVQNLRIEEAKRLLETSDMSVDDIAAVVGYENPAFFRKLFKRRAGLMPKDYRRMFRPIYDAARVKGFGRRP</sequence>
<dbReference type="Pfam" id="PF12833">
    <property type="entry name" value="HTH_18"/>
    <property type="match status" value="1"/>
</dbReference>
<dbReference type="SUPFAM" id="SSF46689">
    <property type="entry name" value="Homeodomain-like"/>
    <property type="match status" value="2"/>
</dbReference>
<reference evidence="5" key="1">
    <citation type="journal article" date="2022" name="ISME J.">
        <title>Identification of active gaseous-alkane degraders at natural gas seeps.</title>
        <authorList>
            <person name="Farhan Ul Haque M."/>
            <person name="Hernandez M."/>
            <person name="Crombie A.T."/>
            <person name="Murrell J.C."/>
        </authorList>
    </citation>
    <scope>NUCLEOTIDE SEQUENCE</scope>
    <source>
        <strain evidence="5">PC2</strain>
    </source>
</reference>
<dbReference type="PROSITE" id="PS01124">
    <property type="entry name" value="HTH_ARAC_FAMILY_2"/>
    <property type="match status" value="1"/>
</dbReference>
<evidence type="ECO:0000313" key="5">
    <source>
        <dbReference type="EMBL" id="MCI4684787.1"/>
    </source>
</evidence>
<dbReference type="Gene3D" id="3.40.50.880">
    <property type="match status" value="1"/>
</dbReference>
<dbReference type="Proteomes" id="UP001139104">
    <property type="component" value="Unassembled WGS sequence"/>
</dbReference>
<protein>
    <submittedName>
        <fullName evidence="5">Helix-turn-helix domain-containing protein</fullName>
    </submittedName>
</protein>